<comment type="similarity">
    <text evidence="1">Belongs to the SEC6 family.</text>
</comment>
<evidence type="ECO:0000313" key="2">
    <source>
        <dbReference type="Ensembl" id="ENSOSUP00000012249.1"/>
    </source>
</evidence>
<dbReference type="InterPro" id="IPR010326">
    <property type="entry name" value="EXOC3/Sec6"/>
</dbReference>
<dbReference type="GO" id="GO:0051601">
    <property type="term" value="P:exocyst localization"/>
    <property type="evidence" value="ECO:0007669"/>
    <property type="project" value="TreeGrafter"/>
</dbReference>
<dbReference type="Ensembl" id="ENSOSUT00000012668.1">
    <property type="protein sequence ID" value="ENSOSUP00000012249.1"/>
    <property type="gene ID" value="ENSOSUG00000008843.1"/>
</dbReference>
<evidence type="ECO:0008006" key="4">
    <source>
        <dbReference type="Google" id="ProtNLM"/>
    </source>
</evidence>
<protein>
    <recommendedName>
        <fullName evidence="4">Exocyst complex component 3-like protein 2</fullName>
    </recommendedName>
</protein>
<dbReference type="GO" id="GO:0000149">
    <property type="term" value="F:SNARE binding"/>
    <property type="evidence" value="ECO:0007669"/>
    <property type="project" value="TreeGrafter"/>
</dbReference>
<dbReference type="PANTHER" id="PTHR21292:SF7">
    <property type="entry name" value="EXOCYST COMPLEX COMPONENT 3-LIKE 2"/>
    <property type="match status" value="1"/>
</dbReference>
<evidence type="ECO:0000256" key="1">
    <source>
        <dbReference type="ARBA" id="ARBA00009447"/>
    </source>
</evidence>
<dbReference type="GO" id="GO:0006887">
    <property type="term" value="P:exocytosis"/>
    <property type="evidence" value="ECO:0007669"/>
    <property type="project" value="InterPro"/>
</dbReference>
<dbReference type="GO" id="GO:0000145">
    <property type="term" value="C:exocyst"/>
    <property type="evidence" value="ECO:0007669"/>
    <property type="project" value="InterPro"/>
</dbReference>
<dbReference type="Proteomes" id="UP000694552">
    <property type="component" value="Unplaced"/>
</dbReference>
<reference evidence="2" key="1">
    <citation type="submission" date="2025-08" db="UniProtKB">
        <authorList>
            <consortium name="Ensembl"/>
        </authorList>
    </citation>
    <scope>IDENTIFICATION</scope>
</reference>
<accession>A0A8C8EA34</accession>
<sequence length="396" mass="43902">MLGPLDAGSPGWQVPWVLGPLTCSTPSGHQRAQAPPPRCPKGLVGGGYPRAPQGTAQWWLCPRGTAGGWPCTPTQQCLCPQLLRAHVERAPQITPEFGREMAHSLLGVLVAFLHSFQRKVERFLEAPGEATPPDGATSRAIALVNCCPPFRTFAERLAQFGHPESEEPRRQAHAALDKVTRLCNHVLTQRLFEDLKVSTRRGTAWGGDQGAGRGRRLALTLVPQVLVSEVHRRVLIEYVRPLLQGRLVCTSAKMRARVAARLGDEARQLRELFSRLDSASPWLDSVVPRLRELLVLEDTAALQMEVGVLVRDFPDVRRKHVAAVLDVRGLRGQATRQEILGVVQDLEQSEAEPGLPRQRAFFSELAAAREVRCLPFHLPRLARLRLRPQRPGQARL</sequence>
<evidence type="ECO:0000313" key="3">
    <source>
        <dbReference type="Proteomes" id="UP000694552"/>
    </source>
</evidence>
<dbReference type="Pfam" id="PF06046">
    <property type="entry name" value="Sec6"/>
    <property type="match status" value="1"/>
</dbReference>
<dbReference type="InterPro" id="IPR042532">
    <property type="entry name" value="EXOC3/Sec6_C"/>
</dbReference>
<dbReference type="AlphaFoldDB" id="A0A8C8EA34"/>
<keyword evidence="3" id="KW-1185">Reference proteome</keyword>
<dbReference type="Gene3D" id="1.10.357.70">
    <property type="entry name" value="Exocyst complex component Sec6, C-terminal domain"/>
    <property type="match status" value="1"/>
</dbReference>
<organism evidence="2 3">
    <name type="scientific">Otus sunia</name>
    <name type="common">Oriental scops-owl</name>
    <dbReference type="NCBI Taxonomy" id="257818"/>
    <lineage>
        <taxon>Eukaryota</taxon>
        <taxon>Metazoa</taxon>
        <taxon>Chordata</taxon>
        <taxon>Craniata</taxon>
        <taxon>Vertebrata</taxon>
        <taxon>Euteleostomi</taxon>
        <taxon>Archelosauria</taxon>
        <taxon>Archosauria</taxon>
        <taxon>Dinosauria</taxon>
        <taxon>Saurischia</taxon>
        <taxon>Theropoda</taxon>
        <taxon>Coelurosauria</taxon>
        <taxon>Aves</taxon>
        <taxon>Neognathae</taxon>
        <taxon>Neoaves</taxon>
        <taxon>Telluraves</taxon>
        <taxon>Strigiformes</taxon>
        <taxon>Strigidae</taxon>
        <taxon>Otus</taxon>
    </lineage>
</organism>
<reference evidence="2" key="2">
    <citation type="submission" date="2025-09" db="UniProtKB">
        <authorList>
            <consortium name="Ensembl"/>
        </authorList>
    </citation>
    <scope>IDENTIFICATION</scope>
</reference>
<name>A0A8C8EA34_9STRI</name>
<proteinExistence type="inferred from homology"/>
<dbReference type="PANTHER" id="PTHR21292">
    <property type="entry name" value="EXOCYST COMPLEX COMPONENT SEC6-RELATED"/>
    <property type="match status" value="1"/>
</dbReference>